<dbReference type="EMBL" id="BMEC01000004">
    <property type="protein sequence ID" value="GGC30440.1"/>
    <property type="molecule type" value="Genomic_DNA"/>
</dbReference>
<dbReference type="Gene3D" id="2.60.120.380">
    <property type="match status" value="1"/>
</dbReference>
<sequence length="392" mass="43369">MLKKILPLLSLISLFVSCKDSNENPSALTVSFKNSQTNVVESNNSIFVPLQLDGKSSKEILVTYEVSGTAGFPSDVTPLTSTTFIIPAGATAFNMEFLIIKDGIVELEAENLEIKLISISEGGSLGDQVIHNLNIEPDDVTVIGFENTTSEIEFGESLKLTVNLSQAYEKDLTIELDLSENPSYTYGNNYFNGGTRREFIIPSGSESLEVEFEFNNEFRDYTFSTKNLRIQIVDAVTDLGIKPLDVIVDNENDNVYHTFSITNNGKHTPGLKIDLSWTSTNQDVDLDLYVTDADGDPIFQSENDGPGVTESIFIDASLLSDNVNYFIYVLWYSGNSTTCSPKLTISPKYGIYSNGSQSSFSKEYSNLTEEESSSYYAVIDKFENAIDVEFVK</sequence>
<dbReference type="Proteomes" id="UP000636010">
    <property type="component" value="Unassembled WGS sequence"/>
</dbReference>
<evidence type="ECO:0000313" key="2">
    <source>
        <dbReference type="Proteomes" id="UP000636010"/>
    </source>
</evidence>
<reference evidence="2" key="1">
    <citation type="journal article" date="2019" name="Int. J. Syst. Evol. Microbiol.">
        <title>The Global Catalogue of Microorganisms (GCM) 10K type strain sequencing project: providing services to taxonomists for standard genome sequencing and annotation.</title>
        <authorList>
            <consortium name="The Broad Institute Genomics Platform"/>
            <consortium name="The Broad Institute Genome Sequencing Center for Infectious Disease"/>
            <person name="Wu L."/>
            <person name="Ma J."/>
        </authorList>
    </citation>
    <scope>NUCLEOTIDE SEQUENCE [LARGE SCALE GENOMIC DNA]</scope>
    <source>
        <strain evidence="2">CGMCC 1.10832</strain>
    </source>
</reference>
<organism evidence="1 2">
    <name type="scientific">Marivirga lumbricoides</name>
    <dbReference type="NCBI Taxonomy" id="1046115"/>
    <lineage>
        <taxon>Bacteria</taxon>
        <taxon>Pseudomonadati</taxon>
        <taxon>Bacteroidota</taxon>
        <taxon>Cytophagia</taxon>
        <taxon>Cytophagales</taxon>
        <taxon>Marivirgaceae</taxon>
        <taxon>Marivirga</taxon>
    </lineage>
</organism>
<keyword evidence="2" id="KW-1185">Reference proteome</keyword>
<dbReference type="InterPro" id="IPR038081">
    <property type="entry name" value="CalX-like_sf"/>
</dbReference>
<protein>
    <recommendedName>
        <fullName evidence="3">Calx-beta domain-containing protein</fullName>
    </recommendedName>
</protein>
<evidence type="ECO:0008006" key="3">
    <source>
        <dbReference type="Google" id="ProtNLM"/>
    </source>
</evidence>
<gene>
    <name evidence="1" type="ORF">GCM10011506_14830</name>
</gene>
<name>A0ABQ1LVQ5_9BACT</name>
<accession>A0ABQ1LVQ5</accession>
<dbReference type="PROSITE" id="PS51257">
    <property type="entry name" value="PROKAR_LIPOPROTEIN"/>
    <property type="match status" value="1"/>
</dbReference>
<dbReference type="RefSeq" id="WP_188461862.1">
    <property type="nucleotide sequence ID" value="NZ_BAABHU010000004.1"/>
</dbReference>
<dbReference type="SUPFAM" id="SSF141072">
    <property type="entry name" value="CalX-like"/>
    <property type="match status" value="1"/>
</dbReference>
<evidence type="ECO:0000313" key="1">
    <source>
        <dbReference type="EMBL" id="GGC30440.1"/>
    </source>
</evidence>
<proteinExistence type="predicted"/>
<comment type="caution">
    <text evidence="1">The sequence shown here is derived from an EMBL/GenBank/DDBJ whole genome shotgun (WGS) entry which is preliminary data.</text>
</comment>
<dbReference type="Gene3D" id="2.60.40.2030">
    <property type="match status" value="1"/>
</dbReference>